<feature type="compositionally biased region" description="Polar residues" evidence="2">
    <location>
        <begin position="286"/>
        <end position="296"/>
    </location>
</feature>
<accession>A0ABR1IMY5</accession>
<proteinExistence type="predicted"/>
<dbReference type="EMBL" id="JBANRG010000089">
    <property type="protein sequence ID" value="KAK7436990.1"/>
    <property type="molecule type" value="Genomic_DNA"/>
</dbReference>
<sequence length="369" mass="42633">MLKRQVIREDKEFEKEYRLPKFPKNWPSPDHHKCSSRDCKGPNPPQSVKGTYKCLHCSTGIYVVTVAQAAKIHDQAQRAFQWHEEKRKELAWKRREGERIDEERAIAKYLAEDEEMWQKALKLKKQDEEKKRLADMKAAELRAQEEEKRRLAERKAAELRAQEEERRRLAETKAAELRAQEEWKRLEKIREVERQWRNARQDKRDGVLKKAQIRTVVVNEPKVAKVERRANIKSTVVHVETVDAGSVSSASAYSQPSYVSHKHTKPLPPTPVPSVPSHHQRRPLTPDSSHTVSSQESYRRPRIRDRWATKAPSPESSNPSSDPKRRNTATTTASQISAANYYASQAAAQYPPFPRAGVPSNPTGARYYH</sequence>
<protein>
    <submittedName>
        <fullName evidence="3">Uncharacterized protein</fullName>
    </submittedName>
</protein>
<gene>
    <name evidence="4" type="ORF">VKT23_006724</name>
    <name evidence="3" type="ORF">VKT23_018805</name>
</gene>
<evidence type="ECO:0000313" key="4">
    <source>
        <dbReference type="EMBL" id="KAK7463368.1"/>
    </source>
</evidence>
<comment type="caution">
    <text evidence="3">The sequence shown here is derived from an EMBL/GenBank/DDBJ whole genome shotgun (WGS) entry which is preliminary data.</text>
</comment>
<feature type="compositionally biased region" description="Low complexity" evidence="2">
    <location>
        <begin position="312"/>
        <end position="321"/>
    </location>
</feature>
<dbReference type="Proteomes" id="UP001498398">
    <property type="component" value="Unassembled WGS sequence"/>
</dbReference>
<name>A0ABR1IMY5_9AGAR</name>
<feature type="coiled-coil region" evidence="1">
    <location>
        <begin position="124"/>
        <end position="180"/>
    </location>
</feature>
<evidence type="ECO:0000256" key="1">
    <source>
        <dbReference type="SAM" id="Coils"/>
    </source>
</evidence>
<reference evidence="3 5" key="1">
    <citation type="submission" date="2024-01" db="EMBL/GenBank/DDBJ databases">
        <title>A draft genome for the cacao thread blight pathogen Marasmiellus scandens.</title>
        <authorList>
            <person name="Baruah I.K."/>
            <person name="Leung J."/>
            <person name="Bukari Y."/>
            <person name="Amoako-Attah I."/>
            <person name="Meinhardt L.W."/>
            <person name="Bailey B.A."/>
            <person name="Cohen S.P."/>
        </authorList>
    </citation>
    <scope>NUCLEOTIDE SEQUENCE [LARGE SCALE GENOMIC DNA]</scope>
    <source>
        <strain evidence="3 5">GH-19</strain>
    </source>
</reference>
<keyword evidence="5" id="KW-1185">Reference proteome</keyword>
<evidence type="ECO:0000256" key="2">
    <source>
        <dbReference type="SAM" id="MobiDB-lite"/>
    </source>
</evidence>
<evidence type="ECO:0000313" key="3">
    <source>
        <dbReference type="EMBL" id="KAK7436990.1"/>
    </source>
</evidence>
<feature type="region of interest" description="Disordered" evidence="2">
    <location>
        <begin position="349"/>
        <end position="369"/>
    </location>
</feature>
<organism evidence="3 5">
    <name type="scientific">Marasmiellus scandens</name>
    <dbReference type="NCBI Taxonomy" id="2682957"/>
    <lineage>
        <taxon>Eukaryota</taxon>
        <taxon>Fungi</taxon>
        <taxon>Dikarya</taxon>
        <taxon>Basidiomycota</taxon>
        <taxon>Agaricomycotina</taxon>
        <taxon>Agaricomycetes</taxon>
        <taxon>Agaricomycetidae</taxon>
        <taxon>Agaricales</taxon>
        <taxon>Marasmiineae</taxon>
        <taxon>Omphalotaceae</taxon>
        <taxon>Marasmiellus</taxon>
    </lineage>
</organism>
<evidence type="ECO:0000313" key="5">
    <source>
        <dbReference type="Proteomes" id="UP001498398"/>
    </source>
</evidence>
<keyword evidence="1" id="KW-0175">Coiled coil</keyword>
<dbReference type="EMBL" id="JBANRG010000009">
    <property type="protein sequence ID" value="KAK7463368.1"/>
    <property type="molecule type" value="Genomic_DNA"/>
</dbReference>
<feature type="region of interest" description="Disordered" evidence="2">
    <location>
        <begin position="255"/>
        <end position="336"/>
    </location>
</feature>